<organism evidence="1">
    <name type="scientific">Anguilla anguilla</name>
    <name type="common">European freshwater eel</name>
    <name type="synonym">Muraena anguilla</name>
    <dbReference type="NCBI Taxonomy" id="7936"/>
    <lineage>
        <taxon>Eukaryota</taxon>
        <taxon>Metazoa</taxon>
        <taxon>Chordata</taxon>
        <taxon>Craniata</taxon>
        <taxon>Vertebrata</taxon>
        <taxon>Euteleostomi</taxon>
        <taxon>Actinopterygii</taxon>
        <taxon>Neopterygii</taxon>
        <taxon>Teleostei</taxon>
        <taxon>Anguilliformes</taxon>
        <taxon>Anguillidae</taxon>
        <taxon>Anguilla</taxon>
    </lineage>
</organism>
<reference evidence="1" key="2">
    <citation type="journal article" date="2015" name="Fish Shellfish Immunol.">
        <title>Early steps in the European eel (Anguilla anguilla)-Vibrio vulnificus interaction in the gills: Role of the RtxA13 toxin.</title>
        <authorList>
            <person name="Callol A."/>
            <person name="Pajuelo D."/>
            <person name="Ebbesson L."/>
            <person name="Teles M."/>
            <person name="MacKenzie S."/>
            <person name="Amaro C."/>
        </authorList>
    </citation>
    <scope>NUCLEOTIDE SEQUENCE</scope>
</reference>
<reference evidence="1" key="1">
    <citation type="submission" date="2014-11" db="EMBL/GenBank/DDBJ databases">
        <authorList>
            <person name="Amaro Gonzalez C."/>
        </authorList>
    </citation>
    <scope>NUCLEOTIDE SEQUENCE</scope>
</reference>
<evidence type="ECO:0000313" key="1">
    <source>
        <dbReference type="EMBL" id="JAH19864.1"/>
    </source>
</evidence>
<sequence>MVFIDEKRNRSKSGVSFTVITEFVLSYNLDKSPVLVCIILYMTSKDEWVYNFF</sequence>
<accession>A0A0E9QSR9</accession>
<proteinExistence type="predicted"/>
<protein>
    <submittedName>
        <fullName evidence="1">Uncharacterized protein</fullName>
    </submittedName>
</protein>
<dbReference type="AlphaFoldDB" id="A0A0E9QSR9"/>
<name>A0A0E9QSR9_ANGAN</name>
<dbReference type="EMBL" id="GBXM01088713">
    <property type="protein sequence ID" value="JAH19864.1"/>
    <property type="molecule type" value="Transcribed_RNA"/>
</dbReference>